<protein>
    <submittedName>
        <fullName evidence="1">Uncharacterized protein</fullName>
    </submittedName>
</protein>
<dbReference type="EMBL" id="JANSHE010001955">
    <property type="protein sequence ID" value="KAJ2998652.1"/>
    <property type="molecule type" value="Genomic_DNA"/>
</dbReference>
<sequence length="347" mass="38643">MRFFLRRFVLLSGHCAAGGGTRSDDVEAGGEEDPGTCRTLLGLLPSFSPPRPLPRSVVPPACPTSLLASSYALFYPLHPPPHSPSSSLVDMAPIRNERESDNSKPPEKVPRPPNAWILYRTAKLKEMKAEAKDGELPLKQADISRIVGRMWKTERGPIRKQFEKAAAIAKEKHAKKYPHYKYKPMTKEEKRREREAAKAAKKRAQQEAKARRPSATFASKLVVDPKKKEAEVTREVDGGLQELKCRLPLVVTTDLRYVLLSRVHPVDSQAILCRLNEPRYASLPNIMKAKKKPIQKITPVDLGVDLKPILETIKVTEPPKRVGGGKVENVDQLIAKLKEAGITPVKS</sequence>
<dbReference type="Proteomes" id="UP001144978">
    <property type="component" value="Unassembled WGS sequence"/>
</dbReference>
<reference evidence="1" key="1">
    <citation type="submission" date="2022-08" db="EMBL/GenBank/DDBJ databases">
        <title>Genome Sequence of Pycnoporus sanguineus.</title>
        <authorList>
            <person name="Buettner E."/>
        </authorList>
    </citation>
    <scope>NUCLEOTIDE SEQUENCE</scope>
    <source>
        <strain evidence="1">CG-C14</strain>
    </source>
</reference>
<accession>A0ACC1PTA1</accession>
<name>A0ACC1PTA1_9APHY</name>
<keyword evidence="2" id="KW-1185">Reference proteome</keyword>
<evidence type="ECO:0000313" key="1">
    <source>
        <dbReference type="EMBL" id="KAJ2998652.1"/>
    </source>
</evidence>
<proteinExistence type="predicted"/>
<organism evidence="1 2">
    <name type="scientific">Trametes sanguinea</name>
    <dbReference type="NCBI Taxonomy" id="158606"/>
    <lineage>
        <taxon>Eukaryota</taxon>
        <taxon>Fungi</taxon>
        <taxon>Dikarya</taxon>
        <taxon>Basidiomycota</taxon>
        <taxon>Agaricomycotina</taxon>
        <taxon>Agaricomycetes</taxon>
        <taxon>Polyporales</taxon>
        <taxon>Polyporaceae</taxon>
        <taxon>Trametes</taxon>
    </lineage>
</organism>
<comment type="caution">
    <text evidence="1">The sequence shown here is derived from an EMBL/GenBank/DDBJ whole genome shotgun (WGS) entry which is preliminary data.</text>
</comment>
<evidence type="ECO:0000313" key="2">
    <source>
        <dbReference type="Proteomes" id="UP001144978"/>
    </source>
</evidence>
<gene>
    <name evidence="1" type="ORF">NUW54_g7010</name>
</gene>